<dbReference type="KEGG" id="ptf:PROFFT_A_02110"/>
<dbReference type="Pfam" id="PF04361">
    <property type="entry name" value="DUF494"/>
    <property type="match status" value="1"/>
</dbReference>
<proteinExistence type="inferred from homology"/>
<keyword evidence="3" id="KW-1185">Reference proteome</keyword>
<organism evidence="2 3">
    <name type="scientific">Candidatus Profftia tarda</name>
    <dbReference type="NCBI Taxonomy" id="1177216"/>
    <lineage>
        <taxon>Bacteria</taxon>
        <taxon>Pseudomonadati</taxon>
        <taxon>Pseudomonadota</taxon>
        <taxon>Gammaproteobacteria</taxon>
        <taxon>Enterobacterales</taxon>
        <taxon>Enterobacteriaceae</taxon>
        <taxon>Candidatus Profftia</taxon>
    </lineage>
</organism>
<dbReference type="AlphaFoldDB" id="A0A8E4GII3"/>
<dbReference type="PANTHER" id="PTHR38692">
    <property type="entry name" value="PROTEIN SMG"/>
    <property type="match status" value="1"/>
</dbReference>
<evidence type="ECO:0000313" key="3">
    <source>
        <dbReference type="Proteomes" id="UP000683585"/>
    </source>
</evidence>
<evidence type="ECO:0000313" key="2">
    <source>
        <dbReference type="EMBL" id="CAD6508906.1"/>
    </source>
</evidence>
<dbReference type="InterPro" id="IPR007456">
    <property type="entry name" value="Smg"/>
</dbReference>
<dbReference type="PANTHER" id="PTHR38692:SF1">
    <property type="entry name" value="PROTEIN SMG"/>
    <property type="match status" value="1"/>
</dbReference>
<evidence type="ECO:0000256" key="1">
    <source>
        <dbReference type="HAMAP-Rule" id="MF_00598"/>
    </source>
</evidence>
<dbReference type="Proteomes" id="UP000683585">
    <property type="component" value="Chromosome"/>
</dbReference>
<protein>
    <recommendedName>
        <fullName evidence="1">Protein Smg</fullName>
    </recommendedName>
</protein>
<dbReference type="EMBL" id="LR890047">
    <property type="protein sequence ID" value="CAD6508906.1"/>
    <property type="molecule type" value="Genomic_DNA"/>
</dbReference>
<reference evidence="2" key="1">
    <citation type="submission" date="2020-10" db="EMBL/GenBank/DDBJ databases">
        <authorList>
            <person name="Szabo G."/>
        </authorList>
    </citation>
    <scope>NUCLEOTIDE SEQUENCE</scope>
    <source>
        <strain evidence="2">PROFFT</strain>
    </source>
</reference>
<name>A0A8E4GII3_9ENTR</name>
<comment type="similarity">
    <text evidence="1">Belongs to the Smg family.</text>
</comment>
<dbReference type="NCBIfam" id="NF002897">
    <property type="entry name" value="PRK03430.1"/>
    <property type="match status" value="1"/>
</dbReference>
<sequence length="171" mass="19778">MYPGGLCLTEGGLAMFDVLIYLFETYIHTASGMQVDQDKLTDDLTSVGFERKDICNALGWLEKLAFMQETNALPYTSCQKPHLIRIYAYEEVMRLDSTCRGYLLFLEQIQVLTPETREMVIDRVMALDAEQLDLEDVEWVVLMVLFNVPGHEYAYKQMEALLFEYNDGYLN</sequence>
<gene>
    <name evidence="1 2" type="primary">smg</name>
    <name evidence="2" type="ORF">PROFFT_A_02110</name>
</gene>
<accession>A0A8E4GII3</accession>
<dbReference type="HAMAP" id="MF_00598">
    <property type="entry name" value="Smg"/>
    <property type="match status" value="1"/>
</dbReference>